<proteinExistence type="predicted"/>
<feature type="region of interest" description="Disordered" evidence="1">
    <location>
        <begin position="1"/>
        <end position="21"/>
    </location>
</feature>
<evidence type="ECO:0000313" key="2">
    <source>
        <dbReference type="EMBL" id="RMZ73664.1"/>
    </source>
</evidence>
<sequence length="79" mass="8435">MRNSGVDGPDGGGIGNMDSLPGKLSLTERLHGCAGKAYEVRIGSGLRLRQRATCACHKFKPLSEHRERRVAAVGVGEDM</sequence>
<evidence type="ECO:0000256" key="1">
    <source>
        <dbReference type="SAM" id="MobiDB-lite"/>
    </source>
</evidence>
<name>A0A3M7MH39_9PLEO</name>
<reference evidence="2 3" key="1">
    <citation type="journal article" date="2014" name="PLoS ONE">
        <title>De novo Genome Assembly of the Fungal Plant Pathogen Pyrenophora semeniperda.</title>
        <authorList>
            <person name="Soliai M.M."/>
            <person name="Meyer S.E."/>
            <person name="Udall J.A."/>
            <person name="Elzinga D.E."/>
            <person name="Hermansen R.A."/>
            <person name="Bodily P.M."/>
            <person name="Hart A.A."/>
            <person name="Coleman C.E."/>
        </authorList>
    </citation>
    <scope>NUCLEOTIDE SEQUENCE [LARGE SCALE GENOMIC DNA]</scope>
    <source>
        <strain evidence="2 3">CCB06</strain>
        <tissue evidence="2">Mycelium</tissue>
    </source>
</reference>
<dbReference type="AlphaFoldDB" id="A0A3M7MH39"/>
<gene>
    <name evidence="2" type="ORF">GMOD_00009411</name>
</gene>
<dbReference type="EMBL" id="KE747841">
    <property type="protein sequence ID" value="RMZ73664.1"/>
    <property type="molecule type" value="Genomic_DNA"/>
</dbReference>
<accession>A0A3M7MH39</accession>
<evidence type="ECO:0000313" key="3">
    <source>
        <dbReference type="Proteomes" id="UP000265663"/>
    </source>
</evidence>
<protein>
    <submittedName>
        <fullName evidence="2">Uncharacterized protein</fullName>
    </submittedName>
</protein>
<dbReference type="Proteomes" id="UP000265663">
    <property type="component" value="Unassembled WGS sequence"/>
</dbReference>
<organism evidence="2 3">
    <name type="scientific">Pyrenophora seminiperda CCB06</name>
    <dbReference type="NCBI Taxonomy" id="1302712"/>
    <lineage>
        <taxon>Eukaryota</taxon>
        <taxon>Fungi</taxon>
        <taxon>Dikarya</taxon>
        <taxon>Ascomycota</taxon>
        <taxon>Pezizomycotina</taxon>
        <taxon>Dothideomycetes</taxon>
        <taxon>Pleosporomycetidae</taxon>
        <taxon>Pleosporales</taxon>
        <taxon>Pleosporineae</taxon>
        <taxon>Pleosporaceae</taxon>
        <taxon>Pyrenophora</taxon>
    </lineage>
</organism>
<keyword evidence="3" id="KW-1185">Reference proteome</keyword>